<proteinExistence type="inferred from homology"/>
<dbReference type="Pfam" id="PF13812">
    <property type="entry name" value="PPR_3"/>
    <property type="match status" value="1"/>
</dbReference>
<reference evidence="5" key="1">
    <citation type="submission" date="2020-11" db="EMBL/GenBank/DDBJ databases">
        <authorList>
            <consortium name="DOE Joint Genome Institute"/>
            <person name="Ahrendt S."/>
            <person name="Riley R."/>
            <person name="Andreopoulos W."/>
            <person name="Labutti K."/>
            <person name="Pangilinan J."/>
            <person name="Ruiz-Duenas F.J."/>
            <person name="Barrasa J.M."/>
            <person name="Sanchez-Garcia M."/>
            <person name="Camarero S."/>
            <person name="Miyauchi S."/>
            <person name="Serrano A."/>
            <person name="Linde D."/>
            <person name="Babiker R."/>
            <person name="Drula E."/>
            <person name="Ayuso-Fernandez I."/>
            <person name="Pacheco R."/>
            <person name="Padilla G."/>
            <person name="Ferreira P."/>
            <person name="Barriuso J."/>
            <person name="Kellner H."/>
            <person name="Castanera R."/>
            <person name="Alfaro M."/>
            <person name="Ramirez L."/>
            <person name="Pisabarro A.G."/>
            <person name="Kuo A."/>
            <person name="Tritt A."/>
            <person name="Lipzen A."/>
            <person name="He G."/>
            <person name="Yan M."/>
            <person name="Ng V."/>
            <person name="Cullen D."/>
            <person name="Martin F."/>
            <person name="Rosso M.-N."/>
            <person name="Henrissat B."/>
            <person name="Hibbett D."/>
            <person name="Martinez A.T."/>
            <person name="Grigoriev I.V."/>
        </authorList>
    </citation>
    <scope>NUCLEOTIDE SEQUENCE</scope>
    <source>
        <strain evidence="5">CBS 506.95</strain>
    </source>
</reference>
<comment type="similarity">
    <text evidence="1">Belongs to the CCM1 family.</text>
</comment>
<evidence type="ECO:0000256" key="2">
    <source>
        <dbReference type="ARBA" id="ARBA00022737"/>
    </source>
</evidence>
<dbReference type="Proteomes" id="UP000807306">
    <property type="component" value="Unassembled WGS sequence"/>
</dbReference>
<comment type="subunit">
    <text evidence="4">Binds to mitochondrial small subunit 15S rRNA.</text>
</comment>
<dbReference type="InterPro" id="IPR011990">
    <property type="entry name" value="TPR-like_helical_dom_sf"/>
</dbReference>
<dbReference type="PANTHER" id="PTHR47447:SF17">
    <property type="entry name" value="OS12G0638900 PROTEIN"/>
    <property type="match status" value="1"/>
</dbReference>
<comment type="function">
    <text evidence="3">Regulates mitochondrial small subunit maturation by controlling 15S rRNA 5'-end processing. Localizes to the 5' precursor of the 15S rRNA in a position that is subsequently occupied by mS47 in the mature yeast mtSSU. Uses structure and sequence-specific RNA recognition, binding to a single-stranded region of the precursor and specifically recognizing bases -6 to -1. The exchange of Ccm1 for mS47 is coupled to the irreversible removal of precursor rRNA that is accompanied by conformational changes of the mitoribosomal proteins uS5m and mS26. These conformational changes signal completion of 5'-end rRNA processing through protection of the mature 5'-end of the 15S rRNA and stabilization of mS47. The removal of the 5' precursor together with the dissociation of Ccm1 may be catalyzed by the 5'-3' exoribonuclease Pet127. Involved in the specific removal of group I introns in mitochondrial encoded transcripts.</text>
</comment>
<keyword evidence="6" id="KW-1185">Reference proteome</keyword>
<keyword evidence="2" id="KW-0677">Repeat</keyword>
<organism evidence="5 6">
    <name type="scientific">Crepidotus variabilis</name>
    <dbReference type="NCBI Taxonomy" id="179855"/>
    <lineage>
        <taxon>Eukaryota</taxon>
        <taxon>Fungi</taxon>
        <taxon>Dikarya</taxon>
        <taxon>Basidiomycota</taxon>
        <taxon>Agaricomycotina</taxon>
        <taxon>Agaricomycetes</taxon>
        <taxon>Agaricomycetidae</taxon>
        <taxon>Agaricales</taxon>
        <taxon>Agaricineae</taxon>
        <taxon>Crepidotaceae</taxon>
        <taxon>Crepidotus</taxon>
    </lineage>
</organism>
<evidence type="ECO:0000256" key="3">
    <source>
        <dbReference type="ARBA" id="ARBA00044493"/>
    </source>
</evidence>
<evidence type="ECO:0000256" key="1">
    <source>
        <dbReference type="ARBA" id="ARBA00006192"/>
    </source>
</evidence>
<evidence type="ECO:0000313" key="6">
    <source>
        <dbReference type="Proteomes" id="UP000807306"/>
    </source>
</evidence>
<sequence>MDPTFPLLHTTLRDHLITLGQTQDAEEAWNCYTTLVNCITRVPAVYRHLPHIPYSHLHRLCRILASNRPKTHRQYLHLLAVVTYLKHCGGTIQQFEYNALVDHAGRGWRKTREEELMHAKRVAEDVAKGRLPGLTEEAYEFQNEDYAGLTPDIYTYTTLLATAARASNAKELLNTATIMQRARLPPNRITHLALLHYFTQKQNLGGVRSTLQKMRAQNLELGLDGLNACMWAYGKNNRVDIALMIYRLLRHNVVPESYEGDGDFHTTVAHLAEEYIFVDSEMRPNEITFTMLVQMMAYLGHFQAVLDILQDLLTFENREPGARLYGVDNSNPTFYAPTLSVYRNIFLGFSRHGAPPLGTSPDADTSWNLSNLTDIFERFLHLPSDTRISYANVDIVMKAFAVTSADNYELLRDVWVALEERFGPIDLRSKITSRLMRLKMKLFPELFPTPD</sequence>
<comment type="caution">
    <text evidence="5">The sequence shown here is derived from an EMBL/GenBank/DDBJ whole genome shotgun (WGS) entry which is preliminary data.</text>
</comment>
<evidence type="ECO:0000313" key="5">
    <source>
        <dbReference type="EMBL" id="KAF9535010.1"/>
    </source>
</evidence>
<dbReference type="OrthoDB" id="1908178at2759"/>
<evidence type="ECO:0000256" key="4">
    <source>
        <dbReference type="ARBA" id="ARBA00044511"/>
    </source>
</evidence>
<dbReference type="EMBL" id="MU157825">
    <property type="protein sequence ID" value="KAF9535010.1"/>
    <property type="molecule type" value="Genomic_DNA"/>
</dbReference>
<dbReference type="AlphaFoldDB" id="A0A9P6JWT7"/>
<dbReference type="Gene3D" id="1.25.40.10">
    <property type="entry name" value="Tetratricopeptide repeat domain"/>
    <property type="match status" value="1"/>
</dbReference>
<name>A0A9P6JWT7_9AGAR</name>
<accession>A0A9P6JWT7</accession>
<protein>
    <submittedName>
        <fullName evidence="5">Uncharacterized protein</fullName>
    </submittedName>
</protein>
<gene>
    <name evidence="5" type="ORF">CPB83DRAFT_755461</name>
</gene>
<dbReference type="PANTHER" id="PTHR47447">
    <property type="entry name" value="OS03G0856100 PROTEIN"/>
    <property type="match status" value="1"/>
</dbReference>
<dbReference type="InterPro" id="IPR002885">
    <property type="entry name" value="PPR_rpt"/>
</dbReference>